<gene>
    <name evidence="3" type="ORF">FNF29_07876</name>
</gene>
<feature type="region of interest" description="Disordered" evidence="2">
    <location>
        <begin position="1124"/>
        <end position="1144"/>
    </location>
</feature>
<dbReference type="SUPFAM" id="SSF57997">
    <property type="entry name" value="Tropomyosin"/>
    <property type="match status" value="1"/>
</dbReference>
<accession>A0A5A8C1S6</accession>
<dbReference type="Proteomes" id="UP000323011">
    <property type="component" value="Unassembled WGS sequence"/>
</dbReference>
<name>A0A5A8C1S6_CAFRO</name>
<keyword evidence="1" id="KW-0175">Coiled coil</keyword>
<organism evidence="3 4">
    <name type="scientific">Cafeteria roenbergensis</name>
    <name type="common">Marine flagellate</name>
    <dbReference type="NCBI Taxonomy" id="33653"/>
    <lineage>
        <taxon>Eukaryota</taxon>
        <taxon>Sar</taxon>
        <taxon>Stramenopiles</taxon>
        <taxon>Bigyra</taxon>
        <taxon>Opalozoa</taxon>
        <taxon>Bicosoecida</taxon>
        <taxon>Cafeteriaceae</taxon>
        <taxon>Cafeteria</taxon>
    </lineage>
</organism>
<dbReference type="EMBL" id="VLTN01000080">
    <property type="protein sequence ID" value="KAA0146695.1"/>
    <property type="molecule type" value="Genomic_DNA"/>
</dbReference>
<evidence type="ECO:0000313" key="4">
    <source>
        <dbReference type="Proteomes" id="UP000323011"/>
    </source>
</evidence>
<proteinExistence type="predicted"/>
<evidence type="ECO:0000256" key="1">
    <source>
        <dbReference type="SAM" id="Coils"/>
    </source>
</evidence>
<feature type="coiled-coil region" evidence="1">
    <location>
        <begin position="1968"/>
        <end position="2142"/>
    </location>
</feature>
<feature type="region of interest" description="Disordered" evidence="2">
    <location>
        <begin position="190"/>
        <end position="210"/>
    </location>
</feature>
<comment type="caution">
    <text evidence="3">The sequence shown here is derived from an EMBL/GenBank/DDBJ whole genome shotgun (WGS) entry which is preliminary data.</text>
</comment>
<evidence type="ECO:0000256" key="2">
    <source>
        <dbReference type="SAM" id="MobiDB-lite"/>
    </source>
</evidence>
<reference evidence="3 4" key="1">
    <citation type="submission" date="2019-07" db="EMBL/GenBank/DDBJ databases">
        <title>Genomes of Cafeteria roenbergensis.</title>
        <authorList>
            <person name="Fischer M.G."/>
            <person name="Hackl T."/>
            <person name="Roman M."/>
        </authorList>
    </citation>
    <scope>NUCLEOTIDE SEQUENCE [LARGE SCALE GENOMIC DNA]</scope>
    <source>
        <strain evidence="3 4">BVI</strain>
    </source>
</reference>
<dbReference type="PANTHER" id="PTHR31513">
    <property type="entry name" value="EPHRIN TYPE-B RECEPTOR"/>
    <property type="match status" value="1"/>
</dbReference>
<dbReference type="Gene3D" id="1.10.287.1490">
    <property type="match status" value="1"/>
</dbReference>
<evidence type="ECO:0000313" key="3">
    <source>
        <dbReference type="EMBL" id="KAA0146695.1"/>
    </source>
</evidence>
<dbReference type="PANTHER" id="PTHR31513:SF2">
    <property type="entry name" value="MRAZ"/>
    <property type="match status" value="1"/>
</dbReference>
<protein>
    <submittedName>
        <fullName evidence="3">Uncharacterized protein</fullName>
    </submittedName>
</protein>
<sequence>MRIAGSIRGSGTAGRLTLESQSVVVTASGKVNLDGNGYASDKRHESCHAGGSYEGGFHGGGPAGKACGDYEWPVLVGAGGNQYSSYSNGGTGGGSLLILCNHTHDSEVVIDGTVSVAGTAGGRSSYYGGGGGAGGSMLVVASRLSGSGTLSADGGGGAAGSSSGNTGYSGSGGRIALHITQTRRAAFAGSVRARAGQPSSTSPTRIGPPGTVFWCDLPGSRADADPETNRHGCATRRLEVDNGDLVTPSSYHGQILATAPGRTRFEIDQLHLGQGIPFSLSPLDSFHAVSMPDARALLTLGNITTTPGAGLPTVHVQGGTTVTIAGLADGVVQTGHLLSHVQPNDVDGGGLTTQTRSTVMRPLEVSVASIRVHEHGRVVVPPTVVVRGASLTVDGEVVGLHSLLLDRGSVTTLSQTGGVWVNDTLDLTEGVTAIGAAELWVDDSATMSLPAGQTSQFRLQARDSLRVSASATVTGDGKGYTSDKRHESCHAGGSYEGGFHGGGPAGKACGDYEWPVLVGAGGNQYSSYSNGGTGGGSLLILCNHTHDSEVVIDGTVSVAGTAGGRSSYYGGGGGAGGSMLVVASRLSGSGTLSADGGGGGAGSSSGNTGYSGSGGRIALHITQTRRAAFAGTVRARAGQPSSVSPTRIGPPGTVFWCDLAGSRADADPETNRHGCATRRLEVDNGDLVTPSSYHGQILATAPGRTRFEIDQLHLGQGIPFSLSPLDSFHAVSMPDARALLTLGNITTTPGAGLPTVHVRGGTTVTIAGLADGVVQTGHLLSHVQPNDVDGGGLTTQTRSTVMRPLEVSVASIRVHEHGRVVVPPTVVVRGASLTVDGEVVGLHSLLLDRGSVTTLSRTGGVWVNDTSLGAAGHAWAPWACEEGLVPACASRGDVRSSGDARGRYGMARLRMVGDARLDLTEGVTAIGAAELWVDDSATMSLPAGQTSQFRLQARDSLRVSASATVTGDGKGYTSDKRHESCHAGGSYEGGFHGGGPAGKACGDYEWPVLVGAGGNQYSSYSNGGTGGGSLLILCNHTHDSEVVIDGTVSVAGTAGGRSSYYGGGGGAGGSMLVVASRLSGSGTLSADGGGGAAGSSSGNTGYSGSGGRIALHITQTRRAAFAGSVRARAGQPSSTSPTRIGPPGTVFWCDLPGSRADADPETNRHGCATRRLEVDNGDLVTPSGYHGQILATAPGRTRFEIDQLHLGQGIPFSLSPLDSFHAVSMPDARALLTLGNITTTPGAGLPTVHVQGGTTVTIAGLADGVVQTGHLLSHVQPNDVDGGGLTTQTRSTVMRPLEVSVASVRVHEHGRVVVPPTVVVRGASLTVDGEVVGLHSLLLDRGSVTTLSQTGGVWVNDTSLGAAGHAWAPWACEEGLVPACASRGDVRSSGDARGRYGMARLRMVGDARLDLTEGVTAIGAAELWVDDSATMSLPAGQTSQFRLQARDSLRVSASATVTGDGKGYTSDKRHESCHAGGSYEGGFHGGGPAGKACGDYEWPVLVGAGGNQYSSYSNGGTGGGSLLILCNHTHDSEVVIDGTVSVAGTAGGRSSYYGGGGGAGGSMLVVASRLSGSGTLSADGGGGVAGTTSGNTGYSGSGGRLAICEPPSSGSAQIGTGLRADENLDAVVLIRNGKASIRQSVDSTKVPTTQLRIKAIQGDNSGSLHIHSATSVVVLGLESGWAPDRETTLIRYDDAGERTLFKLQRVLAAEAELFFADLDVGVGGQLFLPRVVSVCNISVSVKGQVYGADTMKVCANDRTSASISVTGCKSPDAINFNPAALHADNSTCIFADGVRGCTLPTASNFDPLATSNDGSCEFPADIQPGCPYPAATNFVSASVDDGSCEFPDFAGLQRLYTRLEGEAAILRVASAERTALSARVDELGVQLEASRAAAATLRLFCGDDQYDAIAELGQVQANLTGWVQRYNQAAAASSTCQTSLASERAALQSSASKLADAQAATQVQASRADAAEATAANLQTRLTAAQSDLATAASELNSAQSDLASSQALVADRQRTIASLTSEAATLRTELASLRDQVAAAQANLSSEASRADQAESSMASLQDEVAVLKSQVNVSADRLALAEAKATEEEELAREVSSRLAAAEQDLAAASANLSNTRSTLAAAQGELSEARAALDRTAQLTNATSVQLDAANALAAARQVQVERLKNTSLALEATLNATKQLLDQQGSNCAPAALDSPVDPCPIGGDMNCSDLTAAGGDCMLNSECASGICSFGACAAPTCSDGIRQGSPGMDHFESDTDCERRS</sequence>
<keyword evidence="4" id="KW-1185">Reference proteome</keyword>